<dbReference type="GeneID" id="42005439"/>
<keyword evidence="7 10" id="KW-0326">Glycosidase</keyword>
<evidence type="ECO:0000256" key="4">
    <source>
        <dbReference type="ARBA" id="ARBA00022801"/>
    </source>
</evidence>
<dbReference type="PROSITE" id="PS50941">
    <property type="entry name" value="CHIT_BIND_I_2"/>
    <property type="match status" value="3"/>
</dbReference>
<feature type="signal peptide" evidence="11">
    <location>
        <begin position="1"/>
        <end position="19"/>
    </location>
</feature>
<keyword evidence="6" id="KW-0119">Carbohydrate metabolism</keyword>
<feature type="disulfide bond" evidence="9">
    <location>
        <begin position="165"/>
        <end position="177"/>
    </location>
</feature>
<dbReference type="InterPro" id="IPR050542">
    <property type="entry name" value="Glycosyl_Hydrlase18_Chitinase"/>
</dbReference>
<dbReference type="GO" id="GO:0006032">
    <property type="term" value="P:chitin catabolic process"/>
    <property type="evidence" value="ECO:0007669"/>
    <property type="project" value="UniProtKB-KW"/>
</dbReference>
<evidence type="ECO:0000256" key="3">
    <source>
        <dbReference type="ARBA" id="ARBA00022669"/>
    </source>
</evidence>
<dbReference type="Gene3D" id="3.30.60.10">
    <property type="entry name" value="Endochitinase-like"/>
    <property type="match status" value="3"/>
</dbReference>
<feature type="disulfide bond" evidence="9">
    <location>
        <begin position="170"/>
        <end position="184"/>
    </location>
</feature>
<dbReference type="GO" id="GO:0008061">
    <property type="term" value="F:chitin binding"/>
    <property type="evidence" value="ECO:0007669"/>
    <property type="project" value="UniProtKB-UniRule"/>
</dbReference>
<dbReference type="PANTHER" id="PTHR45708:SF49">
    <property type="entry name" value="ENDOCHITINASE"/>
    <property type="match status" value="1"/>
</dbReference>
<evidence type="ECO:0000259" key="12">
    <source>
        <dbReference type="PROSITE" id="PS50941"/>
    </source>
</evidence>
<keyword evidence="4 10" id="KW-0378">Hydrolase</keyword>
<evidence type="ECO:0000313" key="14">
    <source>
        <dbReference type="EMBL" id="TPX32742.1"/>
    </source>
</evidence>
<accession>A0A507BZ89</accession>
<dbReference type="PROSITE" id="PS51910">
    <property type="entry name" value="GH18_2"/>
    <property type="match status" value="1"/>
</dbReference>
<comment type="caution">
    <text evidence="14">The sequence shown here is derived from an EMBL/GenBank/DDBJ whole genome shotgun (WGS) entry which is preliminary data.</text>
</comment>
<feature type="domain" description="Chitin-binding type-1" evidence="12">
    <location>
        <begin position="154"/>
        <end position="197"/>
    </location>
</feature>
<dbReference type="InterPro" id="IPR036861">
    <property type="entry name" value="Endochitinase-like_sf"/>
</dbReference>
<dbReference type="RefSeq" id="XP_031023899.1">
    <property type="nucleotide sequence ID" value="XM_031170142.1"/>
</dbReference>
<dbReference type="GO" id="GO:0000272">
    <property type="term" value="P:polysaccharide catabolic process"/>
    <property type="evidence" value="ECO:0007669"/>
    <property type="project" value="UniProtKB-KW"/>
</dbReference>
<dbReference type="Pfam" id="PF00187">
    <property type="entry name" value="Chitin_bind_1"/>
    <property type="match status" value="3"/>
</dbReference>
<proteinExistence type="predicted"/>
<dbReference type="EC" id="3.2.1.14" evidence="2"/>
<dbReference type="STRING" id="1806994.A0A507BZ89"/>
<keyword evidence="5" id="KW-0146">Chitin degradation</keyword>
<feature type="disulfide bond" evidence="9">
    <location>
        <begin position="431"/>
        <end position="443"/>
    </location>
</feature>
<evidence type="ECO:0000256" key="7">
    <source>
        <dbReference type="ARBA" id="ARBA00023295"/>
    </source>
</evidence>
<dbReference type="InterPro" id="IPR018371">
    <property type="entry name" value="Chitin-binding_1_CS"/>
</dbReference>
<dbReference type="GO" id="GO:0005576">
    <property type="term" value="C:extracellular region"/>
    <property type="evidence" value="ECO:0007669"/>
    <property type="project" value="TreeGrafter"/>
</dbReference>
<dbReference type="Gene3D" id="3.20.20.80">
    <property type="entry name" value="Glycosidases"/>
    <property type="match status" value="1"/>
</dbReference>
<evidence type="ECO:0000256" key="1">
    <source>
        <dbReference type="ARBA" id="ARBA00000822"/>
    </source>
</evidence>
<dbReference type="AlphaFoldDB" id="A0A507BZ89"/>
<dbReference type="InterPro" id="IPR001579">
    <property type="entry name" value="Glyco_hydro_18_chit_AS"/>
</dbReference>
<evidence type="ECO:0000256" key="11">
    <source>
        <dbReference type="SAM" id="SignalP"/>
    </source>
</evidence>
<dbReference type="CDD" id="cd00035">
    <property type="entry name" value="ChtBD1"/>
    <property type="match status" value="2"/>
</dbReference>
<evidence type="ECO:0000256" key="9">
    <source>
        <dbReference type="PROSITE-ProRule" id="PRU00261"/>
    </source>
</evidence>
<dbReference type="SMART" id="SM00270">
    <property type="entry name" value="ChtBD1"/>
    <property type="match status" value="3"/>
</dbReference>
<dbReference type="InterPro" id="IPR001223">
    <property type="entry name" value="Glyco_hydro18_cat"/>
</dbReference>
<evidence type="ECO:0000256" key="8">
    <source>
        <dbReference type="ARBA" id="ARBA00023326"/>
    </source>
</evidence>
<evidence type="ECO:0000256" key="2">
    <source>
        <dbReference type="ARBA" id="ARBA00012729"/>
    </source>
</evidence>
<dbReference type="GO" id="GO:0008843">
    <property type="term" value="F:endochitinase activity"/>
    <property type="evidence" value="ECO:0007669"/>
    <property type="project" value="UniProtKB-EC"/>
</dbReference>
<dbReference type="PROSITE" id="PS00026">
    <property type="entry name" value="CHIT_BIND_I_1"/>
    <property type="match status" value="2"/>
</dbReference>
<dbReference type="Pfam" id="PF00704">
    <property type="entry name" value="Glyco_hydro_18"/>
    <property type="match status" value="1"/>
</dbReference>
<dbReference type="InterPro" id="IPR001002">
    <property type="entry name" value="Chitin-bd_1"/>
</dbReference>
<dbReference type="EMBL" id="QEAO01000027">
    <property type="protein sequence ID" value="TPX32742.1"/>
    <property type="molecule type" value="Genomic_DNA"/>
</dbReference>
<comment type="caution">
    <text evidence="9">Lacks conserved residue(s) required for the propagation of feature annotation.</text>
</comment>
<feature type="domain" description="Chitin-binding type-1" evidence="12">
    <location>
        <begin position="420"/>
        <end position="464"/>
    </location>
</feature>
<name>A0A507BZ89_9FUNG</name>
<dbReference type="SUPFAM" id="SSF51445">
    <property type="entry name" value="(Trans)glycosidases"/>
    <property type="match status" value="1"/>
</dbReference>
<dbReference type="PROSITE" id="PS01095">
    <property type="entry name" value="GH18_1"/>
    <property type="match status" value="1"/>
</dbReference>
<keyword evidence="11" id="KW-0732">Signal</keyword>
<feature type="disulfide bond" evidence="9">
    <location>
        <begin position="436"/>
        <end position="450"/>
    </location>
</feature>
<evidence type="ECO:0000313" key="15">
    <source>
        <dbReference type="Proteomes" id="UP000319731"/>
    </source>
</evidence>
<dbReference type="Proteomes" id="UP000319731">
    <property type="component" value="Unassembled WGS sequence"/>
</dbReference>
<dbReference type="CDD" id="cd11618">
    <property type="entry name" value="ChtBD1_1"/>
    <property type="match status" value="1"/>
</dbReference>
<evidence type="ECO:0000256" key="5">
    <source>
        <dbReference type="ARBA" id="ARBA00023024"/>
    </source>
</evidence>
<comment type="catalytic activity">
    <reaction evidence="1">
        <text>Random endo-hydrolysis of N-acetyl-beta-D-glucosaminide (1-&gt;4)-beta-linkages in chitin and chitodextrins.</text>
        <dbReference type="EC" id="3.2.1.14"/>
    </reaction>
</comment>
<keyword evidence="3 9" id="KW-0147">Chitin-binding</keyword>
<reference evidence="14 15" key="1">
    <citation type="journal article" date="2019" name="Sci. Rep.">
        <title>Comparative genomics of chytrid fungi reveal insights into the obligate biotrophic and pathogenic lifestyle of Synchytrium endobioticum.</title>
        <authorList>
            <person name="van de Vossenberg B.T.L.H."/>
            <person name="Warris S."/>
            <person name="Nguyen H.D.T."/>
            <person name="van Gent-Pelzer M.P.E."/>
            <person name="Joly D.L."/>
            <person name="van de Geest H.C."/>
            <person name="Bonants P.J.M."/>
            <person name="Smith D.S."/>
            <person name="Levesque C.A."/>
            <person name="van der Lee T.A.J."/>
        </authorList>
    </citation>
    <scope>NUCLEOTIDE SEQUENCE [LARGE SCALE GENOMIC DNA]</scope>
    <source>
        <strain evidence="14 15">JEL517</strain>
    </source>
</reference>
<organism evidence="14 15">
    <name type="scientific">Synchytrium microbalum</name>
    <dbReference type="NCBI Taxonomy" id="1806994"/>
    <lineage>
        <taxon>Eukaryota</taxon>
        <taxon>Fungi</taxon>
        <taxon>Fungi incertae sedis</taxon>
        <taxon>Chytridiomycota</taxon>
        <taxon>Chytridiomycota incertae sedis</taxon>
        <taxon>Chytridiomycetes</taxon>
        <taxon>Synchytriales</taxon>
        <taxon>Synchytriaceae</taxon>
        <taxon>Synchytrium</taxon>
    </lineage>
</organism>
<evidence type="ECO:0000256" key="10">
    <source>
        <dbReference type="RuleBase" id="RU000489"/>
    </source>
</evidence>
<evidence type="ECO:0000259" key="13">
    <source>
        <dbReference type="PROSITE" id="PS51910"/>
    </source>
</evidence>
<dbReference type="PANTHER" id="PTHR45708">
    <property type="entry name" value="ENDOCHITINASE"/>
    <property type="match status" value="1"/>
</dbReference>
<dbReference type="SUPFAM" id="SSF57016">
    <property type="entry name" value="Plant lectins/antimicrobial peptides"/>
    <property type="match status" value="3"/>
</dbReference>
<feature type="disulfide bond" evidence="9">
    <location>
        <begin position="239"/>
        <end position="253"/>
    </location>
</feature>
<keyword evidence="15" id="KW-1185">Reference proteome</keyword>
<keyword evidence="9" id="KW-1015">Disulfide bond</keyword>
<feature type="disulfide bond" evidence="9">
    <location>
        <begin position="234"/>
        <end position="246"/>
    </location>
</feature>
<feature type="chain" id="PRO_5021441826" description="chitinase" evidence="11">
    <location>
        <begin position="20"/>
        <end position="863"/>
    </location>
</feature>
<dbReference type="OrthoDB" id="6020543at2759"/>
<protein>
    <recommendedName>
        <fullName evidence="2">chitinase</fullName>
        <ecNumber evidence="2">3.2.1.14</ecNumber>
    </recommendedName>
</protein>
<dbReference type="InterPro" id="IPR017853">
    <property type="entry name" value="GH"/>
</dbReference>
<gene>
    <name evidence="14" type="ORF">SmJEL517_g04214</name>
</gene>
<feature type="domain" description="Chitin-binding type-1" evidence="12">
    <location>
        <begin position="223"/>
        <end position="267"/>
    </location>
</feature>
<evidence type="ECO:0000256" key="6">
    <source>
        <dbReference type="ARBA" id="ARBA00023277"/>
    </source>
</evidence>
<sequence length="863" mass="88900">MALLIKSWILASVVSAVIAQTCEPYKPLQLLVATTDDSQSSSSKVWTVKFDECLPSNTSTPIALTFRLNHRVAVDFDLAVTGGIADCNEPSQEIVHDYEIPLSLLQSGYIKQITLLNCPDSADTYIQNSFLSTCPEPFVREQPKLSKRLPVSTTGKCGTAVGLQCAAGYCCSSANWCGTTTAYCSTGCQPQFGNCSSVQSATSPTSSKSVLPPMDTSLPVSVDYACGLTAGTRCPTDYCCSTAGWCGKSSAYCAVSSCQPLYGICGVASPAVAGTSSTATSAASFTTTKSAIPSFTTKSTSTNTPIVTSTTKVVTSSPSTASSTSTTTNTQVVSSMTTVAVATSVQASVTSQVVLSSPSTTTNTPVASSTTKVAVLTSVQASATSKAVSASPKISTTVARSPTTPAPAQSPTPSLPISINYSCGPSAGTQCPVGYCCSIYGYCGTSDAYCAATNCLTGYGICNGATSPNVVPSSLPSATKAPVVGASGAPSPVASIARSVAPSAAASVARSAAPSAAPSPAPSSSSTLTFDQKLSQGKVISLYWGQNTLTKEKSLVYYCDPSLGNPNTQADILIISFAYIWPSGVLPGTASQMPLLDLAGHCGSTYGSTKYLNCPSLGTEIQTCQRLGKKVFLSLGGATGTFDFASGSAVALATAVWNLYLGGTSAPYSNYRPFGTGVVLDGIDFDIEQGSSSGFALVGSTLRTYMNFDTSKKYYISAAPQCVYPDAWVGPGTGTLLSDPTVKIDIVGIQFYNNYCGVSYWPSVTNKVIGNSYNFALWVDSYVASVSWPVKLIVLVPATTASAANYASPDVLKPLLAYSKALSSSFAGVGMWDAGEDSSSSVSLAGVSGLKFSNAMRLILNQI</sequence>
<keyword evidence="8" id="KW-0624">Polysaccharide degradation</keyword>
<feature type="domain" description="GH18" evidence="13">
    <location>
        <begin position="538"/>
        <end position="863"/>
    </location>
</feature>